<dbReference type="Proteomes" id="UP000198757">
    <property type="component" value="Unassembled WGS sequence"/>
</dbReference>
<keyword evidence="2" id="KW-1185">Reference proteome</keyword>
<name>A0A1G6VYQ9_NIADE</name>
<dbReference type="STRING" id="1285928.SAMN04487894_110184"/>
<evidence type="ECO:0000313" key="2">
    <source>
        <dbReference type="Proteomes" id="UP000198757"/>
    </source>
</evidence>
<evidence type="ECO:0000313" key="1">
    <source>
        <dbReference type="EMBL" id="SDD58117.1"/>
    </source>
</evidence>
<gene>
    <name evidence="1" type="ORF">SAMN04487894_110184</name>
</gene>
<dbReference type="RefSeq" id="WP_090391539.1">
    <property type="nucleotide sequence ID" value="NZ_FMZO01000010.1"/>
</dbReference>
<evidence type="ECO:0008006" key="3">
    <source>
        <dbReference type="Google" id="ProtNLM"/>
    </source>
</evidence>
<dbReference type="OrthoDB" id="2599194at2"/>
<dbReference type="Pfam" id="PF07606">
    <property type="entry name" value="DUF1569"/>
    <property type="match status" value="1"/>
</dbReference>
<accession>A0A1G6VYQ9</accession>
<reference evidence="2" key="1">
    <citation type="submission" date="2016-10" db="EMBL/GenBank/DDBJ databases">
        <authorList>
            <person name="Varghese N."/>
            <person name="Submissions S."/>
        </authorList>
    </citation>
    <scope>NUCLEOTIDE SEQUENCE [LARGE SCALE GENOMIC DNA]</scope>
    <source>
        <strain evidence="2">DSM 25811 / CCM 8410 / LMG 26954 / E90</strain>
    </source>
</reference>
<dbReference type="EMBL" id="FMZO01000010">
    <property type="protein sequence ID" value="SDD58117.1"/>
    <property type="molecule type" value="Genomic_DNA"/>
</dbReference>
<organism evidence="1 2">
    <name type="scientific">Niabella drilacis (strain DSM 25811 / CCM 8410 / CCUG 62505 / LMG 26954 / E90)</name>
    <dbReference type="NCBI Taxonomy" id="1285928"/>
    <lineage>
        <taxon>Bacteria</taxon>
        <taxon>Pseudomonadati</taxon>
        <taxon>Bacteroidota</taxon>
        <taxon>Chitinophagia</taxon>
        <taxon>Chitinophagales</taxon>
        <taxon>Chitinophagaceae</taxon>
        <taxon>Niabella</taxon>
    </lineage>
</organism>
<proteinExistence type="predicted"/>
<protein>
    <recommendedName>
        <fullName evidence="3">DUF1569 domain-containing protein</fullName>
    </recommendedName>
</protein>
<sequence length="150" mass="17352">MTDIFSAEGAQSIISRIEQLTPESQPLWGKMSVDQMLAHLSVMYELVYTDKHPKPKGFVKWVMKTFIKKTVVGDAPYKQNIKTAPFFKITNHRDFEKEKERLIGYIRQTQELGGAHFDGKESHSFGPLTQAEWNNMFSKHLDHHLRQFGA</sequence>
<dbReference type="InterPro" id="IPR011463">
    <property type="entry name" value="DUF1569"/>
</dbReference>
<dbReference type="InterPro" id="IPR034660">
    <property type="entry name" value="DinB/YfiT-like"/>
</dbReference>
<dbReference type="AlphaFoldDB" id="A0A1G6VYQ9"/>
<dbReference type="Gene3D" id="1.20.120.450">
    <property type="entry name" value="dinb family like domain"/>
    <property type="match status" value="1"/>
</dbReference>